<dbReference type="InterPro" id="IPR015657">
    <property type="entry name" value="Aminobutyraldehyde_DH"/>
</dbReference>
<keyword evidence="2" id="KW-0520">NAD</keyword>
<feature type="active site" evidence="3">
    <location>
        <position position="267"/>
    </location>
</feature>
<dbReference type="SUPFAM" id="SSF53720">
    <property type="entry name" value="ALDH-like"/>
    <property type="match status" value="1"/>
</dbReference>
<comment type="similarity">
    <text evidence="4">Belongs to the aldehyde dehydrogenase family.</text>
</comment>
<dbReference type="InterPro" id="IPR016161">
    <property type="entry name" value="Ald_DH/histidinol_DH"/>
</dbReference>
<name>A0A231GJ78_PSEJE</name>
<proteinExistence type="inferred from homology"/>
<dbReference type="Pfam" id="PF00171">
    <property type="entry name" value="Aldedh"/>
    <property type="match status" value="1"/>
</dbReference>
<organism evidence="6 7">
    <name type="scientific">Pseudomonas jessenii</name>
    <dbReference type="NCBI Taxonomy" id="77298"/>
    <lineage>
        <taxon>Bacteria</taxon>
        <taxon>Pseudomonadati</taxon>
        <taxon>Pseudomonadota</taxon>
        <taxon>Gammaproteobacteria</taxon>
        <taxon>Pseudomonadales</taxon>
        <taxon>Pseudomonadaceae</taxon>
        <taxon>Pseudomonas</taxon>
    </lineage>
</organism>
<protein>
    <submittedName>
        <fullName evidence="6">Aminobutyraldehyde dehydrogenase</fullName>
    </submittedName>
</protein>
<sequence length="499" mass="53742">MSTQQATQKTRTRKMAGAQTPLFTALLIDGEIVAGQGFAEPIINPATGEILTQIAEASTEQVEAAILAAHRAFAGWSRTTPQQRSNLLLEIANAIEKNADHLARLEALNCGKPLHLARQDDLNATVDVFRFFAGAVRCQTGQLSGEYLPGYTSMVRRDPIGVVASIAPWNYPIMMAAWKIAPALAAGNTLVFKPSEHTPLSILALAPALAEILPRGVINIICGGGEGVGSHLVSHPKVRMVSLTGDIVTGQKILQAASKTLKRTHLELGGKAPVIVCNDADIQAVVEGVRTYGYYNAGQDCTAACRIYAQAGIHDRLVAELGAAVSSLRFAGKRDADNEIGPLISTRQRDRVASFVERALGQPHIERVTGAAVHSGAGFYYQPTLLAGCKQSDEIVQREVFGPVVTVTRFDELGQAVDWANDSEYGLASSVWTQNLDKAMQVAARLQYGCTWINSHFMLVSEMPHGGLKRSGYGKDLSSDSLQDYSVVRHIMARHGEHL</sequence>
<dbReference type="FunFam" id="3.40.309.10:FF:000010">
    <property type="entry name" value="Gamma-aminobutyraldehyde dehydrogenase"/>
    <property type="match status" value="1"/>
</dbReference>
<evidence type="ECO:0000256" key="3">
    <source>
        <dbReference type="PROSITE-ProRule" id="PRU10007"/>
    </source>
</evidence>
<feature type="domain" description="Aldehyde dehydrogenase" evidence="5">
    <location>
        <begin position="41"/>
        <end position="491"/>
    </location>
</feature>
<evidence type="ECO:0000313" key="6">
    <source>
        <dbReference type="EMBL" id="SEB80649.1"/>
    </source>
</evidence>
<dbReference type="InterPro" id="IPR016162">
    <property type="entry name" value="Ald_DH_N"/>
</dbReference>
<gene>
    <name evidence="6" type="ORF">SAMN04490187_2043</name>
</gene>
<dbReference type="FunFam" id="3.40.605.10:FF:000001">
    <property type="entry name" value="Aldehyde dehydrogenase 1"/>
    <property type="match status" value="1"/>
</dbReference>
<dbReference type="Gene3D" id="3.40.309.10">
    <property type="entry name" value="Aldehyde Dehydrogenase, Chain A, domain 2"/>
    <property type="match status" value="1"/>
</dbReference>
<keyword evidence="1 4" id="KW-0560">Oxidoreductase</keyword>
<dbReference type="Gene3D" id="3.40.605.10">
    <property type="entry name" value="Aldehyde Dehydrogenase, Chain A, domain 1"/>
    <property type="match status" value="1"/>
</dbReference>
<reference evidence="7" key="1">
    <citation type="submission" date="2016-10" db="EMBL/GenBank/DDBJ databases">
        <authorList>
            <person name="Varghese N."/>
            <person name="Submissions S."/>
        </authorList>
    </citation>
    <scope>NUCLEOTIDE SEQUENCE [LARGE SCALE GENOMIC DNA]</scope>
    <source>
        <strain evidence="7">BS3660</strain>
    </source>
</reference>
<dbReference type="InterPro" id="IPR029510">
    <property type="entry name" value="Ald_DH_CS_GLU"/>
</dbReference>
<dbReference type="GO" id="GO:0004030">
    <property type="term" value="F:aldehyde dehydrogenase [NAD(P)+] activity"/>
    <property type="evidence" value="ECO:0007669"/>
    <property type="project" value="UniProtKB-ARBA"/>
</dbReference>
<dbReference type="PANTHER" id="PTHR11699">
    <property type="entry name" value="ALDEHYDE DEHYDROGENASE-RELATED"/>
    <property type="match status" value="1"/>
</dbReference>
<evidence type="ECO:0000259" key="5">
    <source>
        <dbReference type="Pfam" id="PF00171"/>
    </source>
</evidence>
<evidence type="ECO:0000313" key="7">
    <source>
        <dbReference type="Proteomes" id="UP000198542"/>
    </source>
</evidence>
<evidence type="ECO:0000256" key="1">
    <source>
        <dbReference type="ARBA" id="ARBA00023002"/>
    </source>
</evidence>
<dbReference type="InterPro" id="IPR016163">
    <property type="entry name" value="Ald_DH_C"/>
</dbReference>
<dbReference type="PROSITE" id="PS00687">
    <property type="entry name" value="ALDEHYDE_DEHYDR_GLU"/>
    <property type="match status" value="1"/>
</dbReference>
<dbReference type="InterPro" id="IPR015590">
    <property type="entry name" value="Aldehyde_DH_dom"/>
</dbReference>
<dbReference type="CDD" id="cd07092">
    <property type="entry name" value="ALDH_ABALDH-YdcW"/>
    <property type="match status" value="1"/>
</dbReference>
<dbReference type="NCBIfam" id="NF010000">
    <property type="entry name" value="PRK13473.1"/>
    <property type="match status" value="1"/>
</dbReference>
<evidence type="ECO:0000256" key="4">
    <source>
        <dbReference type="RuleBase" id="RU003345"/>
    </source>
</evidence>
<dbReference type="AlphaFoldDB" id="A0A231GJ78"/>
<dbReference type="Proteomes" id="UP000198542">
    <property type="component" value="Unassembled WGS sequence"/>
</dbReference>
<dbReference type="EMBL" id="FNTC01000002">
    <property type="protein sequence ID" value="SEB80649.1"/>
    <property type="molecule type" value="Genomic_DNA"/>
</dbReference>
<evidence type="ECO:0000256" key="2">
    <source>
        <dbReference type="ARBA" id="ARBA00023027"/>
    </source>
</evidence>
<accession>A0A231GJ78</accession>
<keyword evidence="7" id="KW-1185">Reference proteome</keyword>